<dbReference type="InterPro" id="IPR027417">
    <property type="entry name" value="P-loop_NTPase"/>
</dbReference>
<keyword evidence="4" id="KW-0547">Nucleotide-binding</keyword>
<evidence type="ECO:0000256" key="3">
    <source>
        <dbReference type="ARBA" id="ARBA00022692"/>
    </source>
</evidence>
<dbReference type="SMART" id="SM00382">
    <property type="entry name" value="AAA"/>
    <property type="match status" value="1"/>
</dbReference>
<evidence type="ECO:0000256" key="10">
    <source>
        <dbReference type="SAM" id="MobiDB-lite"/>
    </source>
</evidence>
<dbReference type="InterPro" id="IPR022643">
    <property type="entry name" value="De-COase2_C"/>
</dbReference>
<dbReference type="SUPFAM" id="SSF52540">
    <property type="entry name" value="P-loop containing nucleoside triphosphate hydrolases"/>
    <property type="match status" value="2"/>
</dbReference>
<organism evidence="15 16">
    <name type="scientific">Aphanomyces astaci</name>
    <name type="common">Crayfish plague agent</name>
    <dbReference type="NCBI Taxonomy" id="112090"/>
    <lineage>
        <taxon>Eukaryota</taxon>
        <taxon>Sar</taxon>
        <taxon>Stramenopiles</taxon>
        <taxon>Oomycota</taxon>
        <taxon>Saprolegniomycetes</taxon>
        <taxon>Saprolegniales</taxon>
        <taxon>Verrucalvaceae</taxon>
        <taxon>Aphanomyces</taxon>
    </lineage>
</organism>
<dbReference type="Gene3D" id="3.40.50.300">
    <property type="entry name" value="P-loop containing nucleotide triphosphate hydrolases"/>
    <property type="match status" value="2"/>
</dbReference>
<evidence type="ECO:0000256" key="1">
    <source>
        <dbReference type="ARBA" id="ARBA00004141"/>
    </source>
</evidence>
<feature type="transmembrane region" description="Helical" evidence="11">
    <location>
        <begin position="181"/>
        <end position="203"/>
    </location>
</feature>
<feature type="transmembrane region" description="Helical" evidence="11">
    <location>
        <begin position="215"/>
        <end position="234"/>
    </location>
</feature>
<dbReference type="InterPro" id="IPR029066">
    <property type="entry name" value="PLP-binding_barrel"/>
</dbReference>
<keyword evidence="7 11" id="KW-0472">Membrane</keyword>
<dbReference type="FunFam" id="3.40.50.300:FF:000604">
    <property type="entry name" value="ABC transporter B family member 28"/>
    <property type="match status" value="1"/>
</dbReference>
<feature type="active site" description="Proton donor" evidence="8">
    <location>
        <position position="1488"/>
    </location>
</feature>
<dbReference type="InterPro" id="IPR036640">
    <property type="entry name" value="ABC1_TM_sf"/>
</dbReference>
<dbReference type="InterPro" id="IPR002048">
    <property type="entry name" value="EF_hand_dom"/>
</dbReference>
<name>A0A418ERB2_APHAT</name>
<dbReference type="VEuPathDB" id="FungiDB:H257_02561"/>
<evidence type="ECO:0000256" key="2">
    <source>
        <dbReference type="ARBA" id="ARBA00022448"/>
    </source>
</evidence>
<dbReference type="PROSITE" id="PS00879">
    <property type="entry name" value="ODR_DC_2_2"/>
    <property type="match status" value="1"/>
</dbReference>
<feature type="compositionally biased region" description="Polar residues" evidence="10">
    <location>
        <begin position="145"/>
        <end position="161"/>
    </location>
</feature>
<dbReference type="InterPro" id="IPR000183">
    <property type="entry name" value="Orn/DAP/Arg_de-COase"/>
</dbReference>
<evidence type="ECO:0000256" key="7">
    <source>
        <dbReference type="ARBA" id="ARBA00023136"/>
    </source>
</evidence>
<dbReference type="Gene3D" id="2.40.37.10">
    <property type="entry name" value="Lyase, Ornithine Decarboxylase, Chain A, domain 1"/>
    <property type="match status" value="1"/>
</dbReference>
<dbReference type="Pfam" id="PF00278">
    <property type="entry name" value="Orn_DAP_Arg_deC"/>
    <property type="match status" value="1"/>
</dbReference>
<keyword evidence="8" id="KW-0663">Pyridoxal phosphate</keyword>
<feature type="transmembrane region" description="Helical" evidence="11">
    <location>
        <begin position="246"/>
        <end position="269"/>
    </location>
</feature>
<dbReference type="Gene3D" id="1.20.1560.10">
    <property type="entry name" value="ABC transporter type 1, transmembrane domain"/>
    <property type="match status" value="2"/>
</dbReference>
<keyword evidence="3 11" id="KW-0812">Transmembrane</keyword>
<feature type="transmembrane region" description="Helical" evidence="11">
    <location>
        <begin position="704"/>
        <end position="730"/>
    </location>
</feature>
<dbReference type="InterPro" id="IPR018247">
    <property type="entry name" value="EF_Hand_1_Ca_BS"/>
</dbReference>
<feature type="domain" description="EF-hand" evidence="12">
    <location>
        <begin position="1641"/>
        <end position="1676"/>
    </location>
</feature>
<dbReference type="InterPro" id="IPR022644">
    <property type="entry name" value="De-COase2_N"/>
</dbReference>
<keyword evidence="2" id="KW-0813">Transport</keyword>
<evidence type="ECO:0000259" key="13">
    <source>
        <dbReference type="PROSITE" id="PS50893"/>
    </source>
</evidence>
<feature type="non-terminal residue" evidence="15">
    <location>
        <position position="1"/>
    </location>
</feature>
<dbReference type="InterPro" id="IPR009006">
    <property type="entry name" value="Ala_racemase/Decarboxylase_C"/>
</dbReference>
<dbReference type="InterPro" id="IPR003439">
    <property type="entry name" value="ABC_transporter-like_ATP-bd"/>
</dbReference>
<evidence type="ECO:0000259" key="14">
    <source>
        <dbReference type="PROSITE" id="PS50929"/>
    </source>
</evidence>
<comment type="cofactor">
    <cofactor evidence="8">
        <name>pyridoxal 5'-phosphate</name>
        <dbReference type="ChEBI" id="CHEBI:597326"/>
    </cofactor>
</comment>
<dbReference type="GO" id="GO:0005524">
    <property type="term" value="F:ATP binding"/>
    <property type="evidence" value="ECO:0007669"/>
    <property type="project" value="UniProtKB-KW"/>
</dbReference>
<feature type="transmembrane region" description="Helical" evidence="11">
    <location>
        <begin position="742"/>
        <end position="763"/>
    </location>
</feature>
<dbReference type="PANTHER" id="PTHR24221">
    <property type="entry name" value="ATP-BINDING CASSETTE SUB-FAMILY B"/>
    <property type="match status" value="1"/>
</dbReference>
<comment type="similarity">
    <text evidence="9">Belongs to the Orn/Lys/Arg decarboxylase class-II family.</text>
</comment>
<evidence type="ECO:0000256" key="6">
    <source>
        <dbReference type="ARBA" id="ARBA00022989"/>
    </source>
</evidence>
<accession>A0A418ERB2</accession>
<evidence type="ECO:0000256" key="5">
    <source>
        <dbReference type="ARBA" id="ARBA00022840"/>
    </source>
</evidence>
<comment type="caution">
    <text evidence="15">The sequence shown here is derived from an EMBL/GenBank/DDBJ whole genome shotgun (WGS) entry which is preliminary data.</text>
</comment>
<gene>
    <name evidence="15" type="ORF">DYB37_004461</name>
</gene>
<dbReference type="Pfam" id="PF00005">
    <property type="entry name" value="ABC_tran"/>
    <property type="match status" value="1"/>
</dbReference>
<dbReference type="InterPro" id="IPR003593">
    <property type="entry name" value="AAA+_ATPase"/>
</dbReference>
<dbReference type="SUPFAM" id="SSF51419">
    <property type="entry name" value="PLP-binding barrel"/>
    <property type="match status" value="1"/>
</dbReference>
<evidence type="ECO:0000256" key="4">
    <source>
        <dbReference type="ARBA" id="ARBA00022741"/>
    </source>
</evidence>
<dbReference type="Pfam" id="PF00664">
    <property type="entry name" value="ABC_membrane"/>
    <property type="match status" value="1"/>
</dbReference>
<evidence type="ECO:0000259" key="12">
    <source>
        <dbReference type="PROSITE" id="PS50222"/>
    </source>
</evidence>
<dbReference type="GO" id="GO:0016020">
    <property type="term" value="C:membrane"/>
    <property type="evidence" value="ECO:0007669"/>
    <property type="project" value="UniProtKB-SubCell"/>
</dbReference>
<dbReference type="PROSITE" id="PS50929">
    <property type="entry name" value="ABC_TM1F"/>
    <property type="match status" value="1"/>
</dbReference>
<feature type="domain" description="ABC transmembrane type-1" evidence="14">
    <location>
        <begin position="449"/>
        <end position="768"/>
    </location>
</feature>
<protein>
    <submittedName>
        <fullName evidence="15">Uncharacterized protein</fullName>
    </submittedName>
</protein>
<evidence type="ECO:0000256" key="11">
    <source>
        <dbReference type="SAM" id="Phobius"/>
    </source>
</evidence>
<dbReference type="Pfam" id="PF02784">
    <property type="entry name" value="Orn_Arg_deC_N"/>
    <property type="match status" value="1"/>
</dbReference>
<keyword evidence="5" id="KW-0067">ATP-binding</keyword>
<evidence type="ECO:0000313" key="16">
    <source>
        <dbReference type="Proteomes" id="UP000285430"/>
    </source>
</evidence>
<dbReference type="InterPro" id="IPR011527">
    <property type="entry name" value="ABC1_TM_dom"/>
</dbReference>
<dbReference type="InterPro" id="IPR039421">
    <property type="entry name" value="Type_1_exporter"/>
</dbReference>
<dbReference type="PROSITE" id="PS00018">
    <property type="entry name" value="EF_HAND_1"/>
    <property type="match status" value="1"/>
</dbReference>
<feature type="domain" description="ABC transporter" evidence="13">
    <location>
        <begin position="796"/>
        <end position="1033"/>
    </location>
</feature>
<dbReference type="PROSITE" id="PS50222">
    <property type="entry name" value="EF_HAND_2"/>
    <property type="match status" value="1"/>
</dbReference>
<dbReference type="PROSITE" id="PS50893">
    <property type="entry name" value="ABC_TRANSPORTER_2"/>
    <property type="match status" value="1"/>
</dbReference>
<dbReference type="InterPro" id="IPR022657">
    <property type="entry name" value="De-COase2_CS"/>
</dbReference>
<feature type="modified residue" description="N6-(pyridoxal phosphate)lysine" evidence="8">
    <location>
        <position position="1181"/>
    </location>
</feature>
<feature type="transmembrane region" description="Helical" evidence="11">
    <location>
        <begin position="602"/>
        <end position="623"/>
    </location>
</feature>
<dbReference type="EMBL" id="QUTH01003761">
    <property type="protein sequence ID" value="RHZ17481.1"/>
    <property type="molecule type" value="Genomic_DNA"/>
</dbReference>
<dbReference type="PRINTS" id="PR01179">
    <property type="entry name" value="ODADCRBXLASE"/>
</dbReference>
<dbReference type="GO" id="GO:0005509">
    <property type="term" value="F:calcium ion binding"/>
    <property type="evidence" value="ECO:0007669"/>
    <property type="project" value="InterPro"/>
</dbReference>
<dbReference type="PANTHER" id="PTHR24221:SF620">
    <property type="entry name" value="ABC TRANSMEMBRANE TYPE-1 DOMAIN-CONTAINING PROTEIN"/>
    <property type="match status" value="1"/>
</dbReference>
<keyword evidence="6 11" id="KW-1133">Transmembrane helix</keyword>
<evidence type="ECO:0000256" key="9">
    <source>
        <dbReference type="RuleBase" id="RU003737"/>
    </source>
</evidence>
<evidence type="ECO:0000313" key="15">
    <source>
        <dbReference type="EMBL" id="RHZ17481.1"/>
    </source>
</evidence>
<reference evidence="15 16" key="1">
    <citation type="submission" date="2018-08" db="EMBL/GenBank/DDBJ databases">
        <title>Aphanomyces genome sequencing and annotation.</title>
        <authorList>
            <person name="Minardi D."/>
            <person name="Oidtmann B."/>
            <person name="Van Der Giezen M."/>
            <person name="Studholme D.J."/>
        </authorList>
    </citation>
    <scope>NUCLEOTIDE SEQUENCE [LARGE SCALE GENOMIC DNA]</scope>
    <source>
        <strain evidence="15 16">Da</strain>
    </source>
</reference>
<feature type="transmembrane region" description="Helical" evidence="11">
    <location>
        <begin position="524"/>
        <end position="545"/>
    </location>
</feature>
<dbReference type="GO" id="GO:0016887">
    <property type="term" value="F:ATP hydrolysis activity"/>
    <property type="evidence" value="ECO:0007669"/>
    <property type="project" value="InterPro"/>
</dbReference>
<feature type="region of interest" description="Disordered" evidence="10">
    <location>
        <begin position="91"/>
        <end position="120"/>
    </location>
</feature>
<dbReference type="VEuPathDB" id="FungiDB:H257_02565"/>
<dbReference type="SUPFAM" id="SSF90123">
    <property type="entry name" value="ABC transporter transmembrane region"/>
    <property type="match status" value="1"/>
</dbReference>
<dbReference type="GO" id="GO:0140359">
    <property type="term" value="F:ABC-type transporter activity"/>
    <property type="evidence" value="ECO:0007669"/>
    <property type="project" value="InterPro"/>
</dbReference>
<comment type="subcellular location">
    <subcellularLocation>
        <location evidence="1">Membrane</location>
        <topology evidence="1">Multi-pass membrane protein</topology>
    </subcellularLocation>
</comment>
<dbReference type="GO" id="GO:0005737">
    <property type="term" value="C:cytoplasm"/>
    <property type="evidence" value="ECO:0007669"/>
    <property type="project" value="UniProtKB-ARBA"/>
</dbReference>
<sequence>RKPSILLLDEATSALDAETEASIVDCLHALAKKLHMTIISVTHRLSTTRSADSILVMQSGRVVDQGTHEELLGRGLLAELADMPIVASTSNSSFASSSIPCGSQDRRRHHADDEDPNARSTQRALELFTNALLAGSTPRQRRDSQSTAPYQATVDGANTTMKDTPAPNVSCGLLKMLDHWVWHYTVLLVHFGDYLVNSTAIAFLSADYTYVEWGATLRLLSMGCSGVYAIDVLLRMAGLRTRLCRSCASMSDVVALLCVGGALAARFVYADNVEEKRVVITEYLDKDQPLLPGETHVFPKYRSNQIEIYFAAAYCVVLAVRIVLKPMVRVYSKSLQPTSAADTLLISMDSLRSALRRIPNIAAASVEVMEHDLVIICGRTDGDMTNDELMVFLEKAVAHRPADMTASAFLSHLRDLDAQSALRVYGALDVVSSTLRHWSNQRVALASTVLIVLVHASITPMLAYFMGLLGDEAFPNRVNKIFKQGYRNGTMQTWVDTQVMAKNKFVFPNGTEGTFTYFVPASSLAVGVCGILLICVPFAIVDFLMGYFQSTMIANATLKVQGQLLKTILAQPTLFFSQRTEGDLNNLFQSDVARVNALWQAVFWNLMHPLIAIVAGFAFLIYFEPSVGMVSLGFSIMVVTSGPQGHASLKSKDFGSKNAYTSADFQNAIACQQVVRAYGIQSPVLTKFHATTTTLRKAQFLKDFWAGAVQIYVDSAMFFFVAVMTAGLALKVFRADITAGAFFSAVTLMSRISTPVTVLGGFMRVAIGNASSLQRLDEIVLCDKVRCRILMASKTLDRLSFQYDTSTAHFDLQQVSATFPLGHYVCIVGPSGCGKSTLLGCLMQFYEPSDGVIAVDDHNLHAYSKSSYMGQIAVVFQDGGILNGSILDNIRFGNALATDDECKHAAELAECGAFVHALKDGYDTIVGQHATANLSGGQTQRICLARALVRKPSILLLDEATSALDAETEASIVDCLHALAKKLHMTIISVTHRLSTTRSADSILVMQSGRIIDRGTYHELLARPMSFFAELVHKTTTTERKNDTSFNAIPSFTIANHDEDDQGRNTEEALQLFTHRLRTRTICKQLSLDPNMTVQALVAQHLEGLAVPPKQATIPTQTISHAQYLQRGHVVRAIVHEIVSRHLLHDANPVVDLFSIDAFVARVSSLKDAFPPSWLHALAIKANPLSGILLAAKPLVWLETASIAEATHALNLGFAPRTVIVDSPCKTTDDLKALLQLGCYLNLDNVDEIHKVHSLLAGTVPDALLGLRINPVVGGGAIAASSTATATSKFGVPWTAATDADLIALYRDHAWLQGVHVHVGSQGKKHTSTMQQCFFIMKGIGCALSLLVAGAQRAVAFAKQINQALGRHQIQVVDIGGGVPTVYNGMAEEAVEFADYAALLQASVPGEFRVVTEFGRSVFAKAGITLSRVETVKRMNGQNIAVVHCGANQFLRPVYLPTTWPHVFSVFDAHGVLKTGNLVPQDIAGPLCFSGDVLARDVHLPQIEAGDYLVMHDTGAYNMAMYSKFNSIQAPAVYAYRNHDAMRSSLATFPHTVIDDQLDIKALTNVSTIVSAFKPSPLPSEFDATVADAIATISTLEASAWHDTAISEIDVARSDDNSIQKRVAYLLLKYKCKDAARYFALLDKDNQDNFNVLDTNGDGLVSEAEMHQLLLNILGVYKSVLKDLLEHHTKHWTAKHSKQLPKLLVEFETTLKVSEKIRCTWHFAGVPPIPEEDKFKDPPPVPPRFTMREFYDARNSKRTNYLRGVSFVTFCGVVDYLITIYA</sequence>
<feature type="transmembrane region" description="Helical" evidence="11">
    <location>
        <begin position="306"/>
        <end position="324"/>
    </location>
</feature>
<proteinExistence type="inferred from homology"/>
<evidence type="ECO:0000256" key="8">
    <source>
        <dbReference type="PIRSR" id="PIRSR600183-50"/>
    </source>
</evidence>
<feature type="region of interest" description="Disordered" evidence="10">
    <location>
        <begin position="136"/>
        <end position="161"/>
    </location>
</feature>
<dbReference type="SUPFAM" id="SSF50621">
    <property type="entry name" value="Alanine racemase C-terminal domain-like"/>
    <property type="match status" value="1"/>
</dbReference>
<dbReference type="Proteomes" id="UP000285430">
    <property type="component" value="Unassembled WGS sequence"/>
</dbReference>
<dbReference type="Gene3D" id="3.20.20.10">
    <property type="entry name" value="Alanine racemase"/>
    <property type="match status" value="1"/>
</dbReference>
<feature type="transmembrane region" description="Helical" evidence="11">
    <location>
        <begin position="443"/>
        <end position="466"/>
    </location>
</feature>